<dbReference type="GO" id="GO:0005634">
    <property type="term" value="C:nucleus"/>
    <property type="evidence" value="ECO:0007669"/>
    <property type="project" value="TreeGrafter"/>
</dbReference>
<protein>
    <recommendedName>
        <fullName evidence="4">Bromo domain-containing protein</fullName>
    </recommendedName>
</protein>
<feature type="region of interest" description="Disordered" evidence="3">
    <location>
        <begin position="517"/>
        <end position="593"/>
    </location>
</feature>
<evidence type="ECO:0000259" key="4">
    <source>
        <dbReference type="PROSITE" id="PS50014"/>
    </source>
</evidence>
<dbReference type="PANTHER" id="PTHR14312:SF1">
    <property type="entry name" value="BASIC-LEUCINE ZIPPER TRANSCRIPTION FACTOR A"/>
    <property type="match status" value="1"/>
</dbReference>
<keyword evidence="1 2" id="KW-0103">Bromodomain</keyword>
<evidence type="ECO:0000256" key="3">
    <source>
        <dbReference type="SAM" id="MobiDB-lite"/>
    </source>
</evidence>
<dbReference type="Pfam" id="PF00439">
    <property type="entry name" value="Bromodomain"/>
    <property type="match status" value="1"/>
</dbReference>
<dbReference type="Gene3D" id="1.20.920.10">
    <property type="entry name" value="Bromodomain-like"/>
    <property type="match status" value="1"/>
</dbReference>
<dbReference type="Pfam" id="PF12796">
    <property type="entry name" value="Ank_2"/>
    <property type="match status" value="1"/>
</dbReference>
<dbReference type="InterPro" id="IPR002110">
    <property type="entry name" value="Ankyrin_rpt"/>
</dbReference>
<feature type="region of interest" description="Disordered" evidence="3">
    <location>
        <begin position="239"/>
        <end position="292"/>
    </location>
</feature>
<dbReference type="GO" id="GO:0010468">
    <property type="term" value="P:regulation of gene expression"/>
    <property type="evidence" value="ECO:0007669"/>
    <property type="project" value="TreeGrafter"/>
</dbReference>
<name>A0A4V1IU31_9FUNG</name>
<feature type="domain" description="Bromo" evidence="4">
    <location>
        <begin position="99"/>
        <end position="175"/>
    </location>
</feature>
<sequence>MPAAGEPPSGASPTPAELKPIKISIKRRPLSATASPLASTLSLAPSPTATHAADPAVAAAAAARDPLRHLTGPQRRRALETLFDRAFNTKALIRGRGRGRYDPTALFRELPDPAMYPDYYEIIRHPVSLAEMTARIAASDAAGEGGYAGLRGLQADVAQMVANARTYNQEGSAVWDDAGRLEASFDACLRAYFSDPTAFAMAGETADDAVAAAAAATPSRTASPAAPIATATAMPAAVLALPSPSPPPPPRATTPRLLQKASPPPPPPPGGSSATAAAAATTPAGPPGPASAAAARRELKAFFLAIQHHDVATFEQLLPRYAGQLNTCFLETTIEGVRERFKWLPLHAACFYGALPIVRTLVDGVAPAPARVDEPDQWYASRALHWAAYGDHPDICSYLIHDTPDGARADPDAVNSAGQKPIELVPDQDDPKWQGILIPPYVPISASTTILMKTEADRGPAAKRRRGGGAGAGTAATATATTTTAASTAAGSPVPSAAASPRRLAAVAAQAAFNARPTPAFPTPVHRQPSPASAERPPVAPLAGAAGAGAPTGLRASPRILAAQAQAPPPPSLPSAPHAPSPPPPAPAPAPLFMPILRSMPAPRGSSLGPGPIPVPMLPANSTMSAPPVPLLPPGTLPLMRPPAQQYYVPPLATVLNGVPFPGNPDPPLNAALPRALREAAGDVMLRPPEPAPQPPLLANIGLVSNDKLLSLVLPTDVPVHALQVDARVRSINIRVVPRPAPQPAASSLALQGRAPTAASAPAPAQASASSPPSAVPSEGSAASPGAADAAASAAAAAAAASKPVPRHLQICAAHNGRPLPASPVAQTESRDFGAVLLADGTNVLEFGVVTAPGRLAPLLVAAPGGMPPGWDAYRAAWKSPEIQVQSYMVVLTRPMGGSPLGV</sequence>
<dbReference type="GO" id="GO:0006325">
    <property type="term" value="P:chromatin organization"/>
    <property type="evidence" value="ECO:0007669"/>
    <property type="project" value="UniProtKB-ARBA"/>
</dbReference>
<dbReference type="OrthoDB" id="6017at2759"/>
<dbReference type="SUPFAM" id="SSF47370">
    <property type="entry name" value="Bromodomain"/>
    <property type="match status" value="1"/>
</dbReference>
<feature type="compositionally biased region" description="Pro residues" evidence="3">
    <location>
        <begin position="567"/>
        <end position="592"/>
    </location>
</feature>
<dbReference type="InterPro" id="IPR036770">
    <property type="entry name" value="Ankyrin_rpt-contain_sf"/>
</dbReference>
<accession>A0A4V1IU31</accession>
<feature type="compositionally biased region" description="Low complexity" evidence="3">
    <location>
        <begin position="1"/>
        <end position="17"/>
    </location>
</feature>
<dbReference type="InterPro" id="IPR001487">
    <property type="entry name" value="Bromodomain"/>
</dbReference>
<dbReference type="STRING" id="1555241.A0A4V1IU31"/>
<evidence type="ECO:0000256" key="1">
    <source>
        <dbReference type="ARBA" id="ARBA00023117"/>
    </source>
</evidence>
<dbReference type="GO" id="GO:0043565">
    <property type="term" value="F:sequence-specific DNA binding"/>
    <property type="evidence" value="ECO:0007669"/>
    <property type="project" value="TreeGrafter"/>
</dbReference>
<reference evidence="6" key="1">
    <citation type="journal article" date="2018" name="Nat. Microbiol.">
        <title>Leveraging single-cell genomics to expand the fungal tree of life.</title>
        <authorList>
            <person name="Ahrendt S.R."/>
            <person name="Quandt C.A."/>
            <person name="Ciobanu D."/>
            <person name="Clum A."/>
            <person name="Salamov A."/>
            <person name="Andreopoulos B."/>
            <person name="Cheng J.F."/>
            <person name="Woyke T."/>
            <person name="Pelin A."/>
            <person name="Henrissat B."/>
            <person name="Reynolds N.K."/>
            <person name="Benny G.L."/>
            <person name="Smith M.E."/>
            <person name="James T.Y."/>
            <person name="Grigoriev I.V."/>
        </authorList>
    </citation>
    <scope>NUCLEOTIDE SEQUENCE [LARGE SCALE GENOMIC DNA]</scope>
    <source>
        <strain evidence="6">ATCC 52028</strain>
    </source>
</reference>
<keyword evidence="6" id="KW-1185">Reference proteome</keyword>
<dbReference type="SMART" id="SM00297">
    <property type="entry name" value="BROMO"/>
    <property type="match status" value="1"/>
</dbReference>
<feature type="compositionally biased region" description="Low complexity" evidence="3">
    <location>
        <begin position="271"/>
        <end position="283"/>
    </location>
</feature>
<proteinExistence type="predicted"/>
<dbReference type="PRINTS" id="PR00503">
    <property type="entry name" value="BROMODOMAIN"/>
</dbReference>
<gene>
    <name evidence="5" type="ORF">CXG81DRAFT_28087</name>
</gene>
<dbReference type="Gene3D" id="1.25.40.20">
    <property type="entry name" value="Ankyrin repeat-containing domain"/>
    <property type="match status" value="1"/>
</dbReference>
<dbReference type="AlphaFoldDB" id="A0A4V1IU31"/>
<feature type="region of interest" description="Disordered" evidence="3">
    <location>
        <begin position="743"/>
        <end position="785"/>
    </location>
</feature>
<feature type="region of interest" description="Disordered" evidence="3">
    <location>
        <begin position="456"/>
        <end position="497"/>
    </location>
</feature>
<feature type="region of interest" description="Disordered" evidence="3">
    <location>
        <begin position="1"/>
        <end position="22"/>
    </location>
</feature>
<evidence type="ECO:0000313" key="5">
    <source>
        <dbReference type="EMBL" id="RKO99137.1"/>
    </source>
</evidence>
<feature type="compositionally biased region" description="Low complexity" evidence="3">
    <location>
        <begin position="541"/>
        <end position="566"/>
    </location>
</feature>
<feature type="compositionally biased region" description="Low complexity" evidence="3">
    <location>
        <begin position="744"/>
        <end position="785"/>
    </location>
</feature>
<dbReference type="PROSITE" id="PS50014">
    <property type="entry name" value="BROMODOMAIN_2"/>
    <property type="match status" value="1"/>
</dbReference>
<evidence type="ECO:0000256" key="2">
    <source>
        <dbReference type="PROSITE-ProRule" id="PRU00035"/>
    </source>
</evidence>
<organism evidence="5 6">
    <name type="scientific">Caulochytrium protostelioides</name>
    <dbReference type="NCBI Taxonomy" id="1555241"/>
    <lineage>
        <taxon>Eukaryota</taxon>
        <taxon>Fungi</taxon>
        <taxon>Fungi incertae sedis</taxon>
        <taxon>Chytridiomycota</taxon>
        <taxon>Chytridiomycota incertae sedis</taxon>
        <taxon>Chytridiomycetes</taxon>
        <taxon>Caulochytriales</taxon>
        <taxon>Caulochytriaceae</taxon>
        <taxon>Caulochytrium</taxon>
    </lineage>
</organism>
<dbReference type="Proteomes" id="UP000274922">
    <property type="component" value="Unassembled WGS sequence"/>
</dbReference>
<dbReference type="PANTHER" id="PTHR14312">
    <property type="entry name" value="CREB/ATF BZIP TRANSCRIPTION FACTOR"/>
    <property type="match status" value="1"/>
</dbReference>
<dbReference type="InterPro" id="IPR036427">
    <property type="entry name" value="Bromodomain-like_sf"/>
</dbReference>
<feature type="compositionally biased region" description="Low complexity" evidence="3">
    <location>
        <begin position="473"/>
        <end position="497"/>
    </location>
</feature>
<feature type="compositionally biased region" description="Pro residues" evidence="3">
    <location>
        <begin position="243"/>
        <end position="252"/>
    </location>
</feature>
<dbReference type="SUPFAM" id="SSF48403">
    <property type="entry name" value="Ankyrin repeat"/>
    <property type="match status" value="1"/>
</dbReference>
<dbReference type="EMBL" id="ML014316">
    <property type="protein sequence ID" value="RKO99137.1"/>
    <property type="molecule type" value="Genomic_DNA"/>
</dbReference>
<evidence type="ECO:0000313" key="6">
    <source>
        <dbReference type="Proteomes" id="UP000274922"/>
    </source>
</evidence>